<dbReference type="EMBL" id="JASJOT010000040">
    <property type="protein sequence ID" value="MDJ1498121.1"/>
    <property type="molecule type" value="Genomic_DNA"/>
</dbReference>
<reference evidence="1 2" key="1">
    <citation type="submission" date="2023-05" db="EMBL/GenBank/DDBJ databases">
        <authorList>
            <person name="Zhang X."/>
        </authorList>
    </citation>
    <scope>NUCLEOTIDE SEQUENCE [LARGE SCALE GENOMIC DNA]</scope>
    <source>
        <strain evidence="1 2">DM2B3-1</strain>
    </source>
</reference>
<accession>A0ABT7CWI1</accession>
<organism evidence="1 2">
    <name type="scientific">Xanthocytophaga flava</name>
    <dbReference type="NCBI Taxonomy" id="3048013"/>
    <lineage>
        <taxon>Bacteria</taxon>
        <taxon>Pseudomonadati</taxon>
        <taxon>Bacteroidota</taxon>
        <taxon>Cytophagia</taxon>
        <taxon>Cytophagales</taxon>
        <taxon>Rhodocytophagaceae</taxon>
        <taxon>Xanthocytophaga</taxon>
    </lineage>
</organism>
<dbReference type="RefSeq" id="WP_314004319.1">
    <property type="nucleotide sequence ID" value="NZ_JASJOR010000002.1"/>
</dbReference>
<evidence type="ECO:0000313" key="1">
    <source>
        <dbReference type="EMBL" id="MDJ1498121.1"/>
    </source>
</evidence>
<dbReference type="Proteomes" id="UP001228581">
    <property type="component" value="Unassembled WGS sequence"/>
</dbReference>
<comment type="caution">
    <text evidence="1">The sequence shown here is derived from an EMBL/GenBank/DDBJ whole genome shotgun (WGS) entry which is preliminary data.</text>
</comment>
<keyword evidence="2" id="KW-1185">Reference proteome</keyword>
<name>A0ABT7CWI1_9BACT</name>
<protein>
    <submittedName>
        <fullName evidence="1">Uncharacterized protein</fullName>
    </submittedName>
</protein>
<gene>
    <name evidence="1" type="ORF">QNI19_34585</name>
</gene>
<sequence length="140" mass="16432">MFYFEVSTIYSRASKLYDGYLEVVFYNNPKQESIIIEGFNEITHAKGLFKKEGYEKLNYPKQILRIWKKKLIINQIRSCSSYGTFIAFSNGDIMRIYLTDVKGEIEEVISIENVTKLLPLEKKSFLEMFNKADEFILSLL</sequence>
<evidence type="ECO:0000313" key="2">
    <source>
        <dbReference type="Proteomes" id="UP001228581"/>
    </source>
</evidence>
<proteinExistence type="predicted"/>